<feature type="repeat" description="TPR" evidence="1">
    <location>
        <begin position="133"/>
        <end position="166"/>
    </location>
</feature>
<gene>
    <name evidence="2" type="ORF">JG30_09420</name>
</gene>
<dbReference type="OrthoDB" id="2329209at2"/>
<evidence type="ECO:0000313" key="3">
    <source>
        <dbReference type="Proteomes" id="UP000033558"/>
    </source>
</evidence>
<dbReference type="SMART" id="SM00028">
    <property type="entry name" value="TPR"/>
    <property type="match status" value="3"/>
</dbReference>
<dbReference type="SUPFAM" id="SSF48452">
    <property type="entry name" value="TPR-like"/>
    <property type="match status" value="1"/>
</dbReference>
<dbReference type="InterPro" id="IPR019734">
    <property type="entry name" value="TPR_rpt"/>
</dbReference>
<reference evidence="2 3" key="1">
    <citation type="submission" date="2015-01" db="EMBL/GenBank/DDBJ databases">
        <title>Comparative genomics of the lactic acid bacteria isolated from the honey bee gut.</title>
        <authorList>
            <person name="Ellegaard K.M."/>
            <person name="Tamarit D."/>
            <person name="Javelind E."/>
            <person name="Olofsson T."/>
            <person name="Andersson S.G."/>
            <person name="Vasquez A."/>
        </authorList>
    </citation>
    <scope>NUCLEOTIDE SEQUENCE [LARGE SCALE GENOMIC DNA]</scope>
    <source>
        <strain evidence="2 3">Bin4</strain>
    </source>
</reference>
<comment type="caution">
    <text evidence="2">The sequence shown here is derived from an EMBL/GenBank/DDBJ whole genome shotgun (WGS) entry which is preliminary data.</text>
</comment>
<name>A0A0F4LUD5_9LACO</name>
<keyword evidence="3" id="KW-1185">Reference proteome</keyword>
<proteinExistence type="predicted"/>
<evidence type="ECO:0000313" key="2">
    <source>
        <dbReference type="EMBL" id="KJY61889.1"/>
    </source>
</evidence>
<dbReference type="RefSeq" id="WP_052725208.1">
    <property type="nucleotide sequence ID" value="NZ_JBHSZT010000001.1"/>
</dbReference>
<dbReference type="AlphaFoldDB" id="A0A0F4LUD5"/>
<dbReference type="PATRIC" id="fig|1218492.5.peg.1082"/>
<organism evidence="2 3">
    <name type="scientific">Bombilactobacillus mellifer</name>
    <dbReference type="NCBI Taxonomy" id="1218492"/>
    <lineage>
        <taxon>Bacteria</taxon>
        <taxon>Bacillati</taxon>
        <taxon>Bacillota</taxon>
        <taxon>Bacilli</taxon>
        <taxon>Lactobacillales</taxon>
        <taxon>Lactobacillaceae</taxon>
        <taxon>Bombilactobacillus</taxon>
    </lineage>
</organism>
<dbReference type="PROSITE" id="PS50005">
    <property type="entry name" value="TPR"/>
    <property type="match status" value="1"/>
</dbReference>
<dbReference type="HOGENOM" id="CLU_106613_0_0_9"/>
<dbReference type="Gene3D" id="1.25.40.10">
    <property type="entry name" value="Tetratricopeptide repeat domain"/>
    <property type="match status" value="2"/>
</dbReference>
<dbReference type="Pfam" id="PF13181">
    <property type="entry name" value="TPR_8"/>
    <property type="match status" value="2"/>
</dbReference>
<dbReference type="EMBL" id="JXJQ01000008">
    <property type="protein sequence ID" value="KJY61889.1"/>
    <property type="molecule type" value="Genomic_DNA"/>
</dbReference>
<accession>A0A0F4LUD5</accession>
<dbReference type="STRING" id="1218492.JG30_09420"/>
<keyword evidence="1" id="KW-0802">TPR repeat</keyword>
<dbReference type="Proteomes" id="UP000033558">
    <property type="component" value="Unassembled WGS sequence"/>
</dbReference>
<dbReference type="InterPro" id="IPR011990">
    <property type="entry name" value="TPR-like_helical_dom_sf"/>
</dbReference>
<protein>
    <submittedName>
        <fullName evidence="2">Uncharacterized protein</fullName>
    </submittedName>
</protein>
<evidence type="ECO:0000256" key="1">
    <source>
        <dbReference type="PROSITE-ProRule" id="PRU00339"/>
    </source>
</evidence>
<sequence length="225" mass="25435">MEPESAKLYQAGHKQTAVKLLAQKLQTDMTHADWFLQLASYLTAGGAEDQAEEILLRARTLFPQEQTILYNLAVIYDTTGQTQRAQTFLNQITDPRLQADVLYLRAQAQKKQNHPAQALAYALTAAEQKPHLADNQLLVGDLLVQLHEFAQAQNYYQKAVQLQPTAASYFKLALTKMVQGTAGFQQDFATSQKLDPKYFQKHEQQVGEIERYLQTQMEGDSQNDS</sequence>